<keyword evidence="2" id="KW-1185">Reference proteome</keyword>
<dbReference type="Proteomes" id="UP000609651">
    <property type="component" value="Unassembled WGS sequence"/>
</dbReference>
<protein>
    <recommendedName>
        <fullName evidence="3">DUF4279 domain-containing protein</fullName>
    </recommendedName>
</protein>
<organism evidence="1 2">
    <name type="scientific">Alienimonas chondri</name>
    <dbReference type="NCBI Taxonomy" id="2681879"/>
    <lineage>
        <taxon>Bacteria</taxon>
        <taxon>Pseudomonadati</taxon>
        <taxon>Planctomycetota</taxon>
        <taxon>Planctomycetia</taxon>
        <taxon>Planctomycetales</taxon>
        <taxon>Planctomycetaceae</taxon>
        <taxon>Alienimonas</taxon>
    </lineage>
</organism>
<proteinExistence type="predicted"/>
<reference evidence="1 2" key="1">
    <citation type="journal article" date="2020" name="Syst. Appl. Microbiol.">
        <title>Alienimonas chondri sp. nov., a novel planctomycete isolated from the biofilm of the red alga Chondrus crispus.</title>
        <authorList>
            <person name="Vitorino I."/>
            <person name="Albuquerque L."/>
            <person name="Wiegand S."/>
            <person name="Kallscheuer N."/>
            <person name="da Costa M.S."/>
            <person name="Lobo-da-Cunha A."/>
            <person name="Jogler C."/>
            <person name="Lage O.M."/>
        </authorList>
    </citation>
    <scope>NUCLEOTIDE SEQUENCE [LARGE SCALE GENOMIC DNA]</scope>
    <source>
        <strain evidence="1 2">LzC2</strain>
    </source>
</reference>
<comment type="caution">
    <text evidence="1">The sequence shown here is derived from an EMBL/GenBank/DDBJ whole genome shotgun (WGS) entry which is preliminary data.</text>
</comment>
<evidence type="ECO:0000313" key="1">
    <source>
        <dbReference type="EMBL" id="NNJ24475.1"/>
    </source>
</evidence>
<name>A0ABX1V8K2_9PLAN</name>
<evidence type="ECO:0008006" key="3">
    <source>
        <dbReference type="Google" id="ProtNLM"/>
    </source>
</evidence>
<evidence type="ECO:0000313" key="2">
    <source>
        <dbReference type="Proteomes" id="UP000609651"/>
    </source>
</evidence>
<gene>
    <name evidence="1" type="ORF">LzC2_05320</name>
</gene>
<accession>A0ABX1V8K2</accession>
<sequence length="147" mass="16350">MNERTHCIQTDLDLHASFDLAPLCRELERTGLDLLHCSKTAESRWAAVLEPGSDPDSPPDMDAAFRVLLAAVEGLSPDRRAEWDRCERRVFDPGFECCEEPFCFQQTLSAETIRRVAAAGGEIELTLYAHRPSPFEATDDDPAQAGD</sequence>
<dbReference type="EMBL" id="WTPX01000009">
    <property type="protein sequence ID" value="NNJ24475.1"/>
    <property type="molecule type" value="Genomic_DNA"/>
</dbReference>